<name>A0A4Q9KPC7_PROTD</name>
<evidence type="ECO:0000256" key="2">
    <source>
        <dbReference type="SAM" id="MobiDB-lite"/>
    </source>
</evidence>
<dbReference type="InterPro" id="IPR043129">
    <property type="entry name" value="ATPase_NBD"/>
</dbReference>
<dbReference type="AlphaFoldDB" id="A0A4Q9KPC7"/>
<evidence type="ECO:0000313" key="4">
    <source>
        <dbReference type="Proteomes" id="UP000291933"/>
    </source>
</evidence>
<reference evidence="3 4" key="1">
    <citation type="submission" date="2019-01" db="EMBL/GenBank/DDBJ databases">
        <title>Lactibacter flavus gen. nov., sp. nov., a novel bacterium of the family Propionibacteriaceae isolated from raw milk and dairy products.</title>
        <authorList>
            <person name="Huptas C."/>
            <person name="Wenning M."/>
            <person name="Breitenwieser F."/>
            <person name="Doll E."/>
            <person name="Von Neubeck M."/>
            <person name="Busse H.-J."/>
            <person name="Scherer S."/>
        </authorList>
    </citation>
    <scope>NUCLEOTIDE SEQUENCE [LARGE SCALE GENOMIC DNA]</scope>
    <source>
        <strain evidence="3 4">DSM 22130</strain>
    </source>
</reference>
<comment type="similarity">
    <text evidence="1">Belongs to the ROK (NagC/XylR) family.</text>
</comment>
<feature type="compositionally biased region" description="Low complexity" evidence="2">
    <location>
        <begin position="213"/>
        <end position="227"/>
    </location>
</feature>
<dbReference type="Pfam" id="PF00480">
    <property type="entry name" value="ROK"/>
    <property type="match status" value="1"/>
</dbReference>
<dbReference type="RefSeq" id="WP_131170598.1">
    <property type="nucleotide sequence ID" value="NZ_FXTL01000001.1"/>
</dbReference>
<comment type="caution">
    <text evidence="3">The sequence shown here is derived from an EMBL/GenBank/DDBJ whole genome shotgun (WGS) entry which is preliminary data.</text>
</comment>
<dbReference type="PANTHER" id="PTHR18964">
    <property type="entry name" value="ROK (REPRESSOR, ORF, KINASE) FAMILY"/>
    <property type="match status" value="1"/>
</dbReference>
<evidence type="ECO:0000313" key="3">
    <source>
        <dbReference type="EMBL" id="TBT96185.1"/>
    </source>
</evidence>
<protein>
    <submittedName>
        <fullName evidence="3">ROK family protein</fullName>
    </submittedName>
</protein>
<dbReference type="OrthoDB" id="8772678at2"/>
<dbReference type="SUPFAM" id="SSF53067">
    <property type="entry name" value="Actin-like ATPase domain"/>
    <property type="match status" value="1"/>
</dbReference>
<accession>A0A4Q9KPC7</accession>
<keyword evidence="4" id="KW-1185">Reference proteome</keyword>
<organism evidence="3 4">
    <name type="scientific">Propioniciclava tarda</name>
    <dbReference type="NCBI Taxonomy" id="433330"/>
    <lineage>
        <taxon>Bacteria</taxon>
        <taxon>Bacillati</taxon>
        <taxon>Actinomycetota</taxon>
        <taxon>Actinomycetes</taxon>
        <taxon>Propionibacteriales</taxon>
        <taxon>Propionibacteriaceae</taxon>
        <taxon>Propioniciclava</taxon>
    </lineage>
</organism>
<dbReference type="Gene3D" id="3.30.420.40">
    <property type="match status" value="2"/>
</dbReference>
<dbReference type="EMBL" id="SDMR01000001">
    <property type="protein sequence ID" value="TBT96185.1"/>
    <property type="molecule type" value="Genomic_DNA"/>
</dbReference>
<dbReference type="InterPro" id="IPR000600">
    <property type="entry name" value="ROK"/>
</dbReference>
<evidence type="ECO:0000256" key="1">
    <source>
        <dbReference type="ARBA" id="ARBA00006479"/>
    </source>
</evidence>
<gene>
    <name evidence="3" type="ORF">ET996_00475</name>
</gene>
<sequence length="344" mass="34141">MTSHAVGVDVGGTKIAAALVSDAGEVGPIVTVRTPASSGPAAVLDAIADAVRQVADGRPIVGVGVGTAGAVNASTGTIVSSTDTFTDWVGTEVAARLRERLGVVLVEVRNDVDAHAVGEAWLGSGSGVGSLMMVAVGTGVGGALVLDGRLRTGAHHLAGEIAHVPAVGAEGLRCTCGRLGHLEALASGPGLARHYVALSQRGSTTHGPQRDVAAPATGPGAPETPRGVLDVGEAVDAREVARRASVGDELARQAIADAASCLGRVVAGLVTVIDPDLVVIGGGVVGIGPAWWKPFETSCRSELVDALAGVRLRPAALGAEAALIGAAKSVLDVALHPRPRAPGT</sequence>
<dbReference type="PANTHER" id="PTHR18964:SF169">
    <property type="entry name" value="N-ACETYLMANNOSAMINE KINASE"/>
    <property type="match status" value="1"/>
</dbReference>
<proteinExistence type="inferred from homology"/>
<dbReference type="Proteomes" id="UP000291933">
    <property type="component" value="Unassembled WGS sequence"/>
</dbReference>
<feature type="region of interest" description="Disordered" evidence="2">
    <location>
        <begin position="202"/>
        <end position="227"/>
    </location>
</feature>